<dbReference type="GO" id="GO:0046872">
    <property type="term" value="F:metal ion binding"/>
    <property type="evidence" value="ECO:0007669"/>
    <property type="project" value="UniProtKB-KW"/>
</dbReference>
<keyword evidence="3 6" id="KW-0378">Hydrolase</keyword>
<comment type="caution">
    <text evidence="6">The sequence shown here is derived from an EMBL/GenBank/DDBJ whole genome shotgun (WGS) entry which is preliminary data.</text>
</comment>
<sequence>MLSGAMFIQPFPSGPFSTNAYLIACLSTQKAIIVDPAPESANLLLDCLRKHHFILQSILLTHSHWDHIADINSIKKLYDIPIYVHPLDQLNLEKPGSDGLPCWITIQPVKANIFLNDGDLIPVGQLTFKVIHTPGHSPGSVCFYEISQSKLLSGDTLFKGSIGNISFPTSQPDLMWTSLDKLAQLPPYTFVYPGHGPMTTIGNENWLPKAKQLFQ</sequence>
<organism evidence="6 7">
    <name type="scientific">Candidatus Protochlamydia amoebophila</name>
    <dbReference type="NCBI Taxonomy" id="362787"/>
    <lineage>
        <taxon>Bacteria</taxon>
        <taxon>Pseudomonadati</taxon>
        <taxon>Chlamydiota</taxon>
        <taxon>Chlamydiia</taxon>
        <taxon>Parachlamydiales</taxon>
        <taxon>Parachlamydiaceae</taxon>
        <taxon>Candidatus Protochlamydia</taxon>
    </lineage>
</organism>
<dbReference type="AlphaFoldDB" id="A0A0C1HIP5"/>
<accession>A0A0C1HIP5</accession>
<feature type="domain" description="Metallo-beta-lactamase" evidence="5">
    <location>
        <begin position="17"/>
        <end position="195"/>
    </location>
</feature>
<evidence type="ECO:0000256" key="2">
    <source>
        <dbReference type="ARBA" id="ARBA00022723"/>
    </source>
</evidence>
<dbReference type="Gene3D" id="3.60.15.10">
    <property type="entry name" value="Ribonuclease Z/Hydroxyacylglutathione hydrolase-like"/>
    <property type="match status" value="1"/>
</dbReference>
<evidence type="ECO:0000313" key="7">
    <source>
        <dbReference type="Proteomes" id="UP000031465"/>
    </source>
</evidence>
<reference evidence="6 7" key="1">
    <citation type="journal article" date="2014" name="Mol. Biol. Evol.">
        <title>Massive expansion of Ubiquitination-related gene families within the Chlamydiae.</title>
        <authorList>
            <person name="Domman D."/>
            <person name="Collingro A."/>
            <person name="Lagkouvardos I."/>
            <person name="Gehre L."/>
            <person name="Weinmaier T."/>
            <person name="Rattei T."/>
            <person name="Subtil A."/>
            <person name="Horn M."/>
        </authorList>
    </citation>
    <scope>NUCLEOTIDE SEQUENCE [LARGE SCALE GENOMIC DNA]</scope>
    <source>
        <strain evidence="6 7">EI2</strain>
    </source>
</reference>
<dbReference type="CDD" id="cd06262">
    <property type="entry name" value="metallo-hydrolase-like_MBL-fold"/>
    <property type="match status" value="1"/>
</dbReference>
<comment type="cofactor">
    <cofactor evidence="1">
        <name>Zn(2+)</name>
        <dbReference type="ChEBI" id="CHEBI:29105"/>
    </cofactor>
</comment>
<dbReference type="InterPro" id="IPR001279">
    <property type="entry name" value="Metallo-B-lactamas"/>
</dbReference>
<proteinExistence type="predicted"/>
<keyword evidence="4" id="KW-0862">Zinc</keyword>
<name>A0A0C1HIP5_9BACT</name>
<evidence type="ECO:0000313" key="6">
    <source>
        <dbReference type="EMBL" id="KIC74433.1"/>
    </source>
</evidence>
<evidence type="ECO:0000256" key="1">
    <source>
        <dbReference type="ARBA" id="ARBA00001947"/>
    </source>
</evidence>
<gene>
    <name evidence="6" type="ORF">DB44_AJ00110</name>
</gene>
<evidence type="ECO:0000259" key="5">
    <source>
        <dbReference type="SMART" id="SM00849"/>
    </source>
</evidence>
<dbReference type="SMART" id="SM00849">
    <property type="entry name" value="Lactamase_B"/>
    <property type="match status" value="1"/>
</dbReference>
<protein>
    <recommendedName>
        <fullName evidence="5">Metallo-beta-lactamase domain-containing protein</fullName>
    </recommendedName>
</protein>
<dbReference type="InterPro" id="IPR036866">
    <property type="entry name" value="RibonucZ/Hydroxyglut_hydro"/>
</dbReference>
<dbReference type="Proteomes" id="UP000031465">
    <property type="component" value="Unassembled WGS sequence"/>
</dbReference>
<dbReference type="Pfam" id="PF00753">
    <property type="entry name" value="Lactamase_B"/>
    <property type="match status" value="1"/>
</dbReference>
<evidence type="ECO:0000256" key="4">
    <source>
        <dbReference type="ARBA" id="ARBA00022833"/>
    </source>
</evidence>
<keyword evidence="2" id="KW-0479">Metal-binding</keyword>
<dbReference type="SUPFAM" id="SSF56281">
    <property type="entry name" value="Metallo-hydrolase/oxidoreductase"/>
    <property type="match status" value="1"/>
</dbReference>
<dbReference type="InterPro" id="IPR051453">
    <property type="entry name" value="MBL_Glyoxalase_II"/>
</dbReference>
<dbReference type="PANTHER" id="PTHR46233">
    <property type="entry name" value="HYDROXYACYLGLUTATHIONE HYDROLASE GLOC"/>
    <property type="match status" value="1"/>
</dbReference>
<dbReference type="PANTHER" id="PTHR46233:SF3">
    <property type="entry name" value="HYDROXYACYLGLUTATHIONE HYDROLASE GLOC"/>
    <property type="match status" value="1"/>
</dbReference>
<dbReference type="EMBL" id="JSAN01000010">
    <property type="protein sequence ID" value="KIC74433.1"/>
    <property type="molecule type" value="Genomic_DNA"/>
</dbReference>
<dbReference type="PATRIC" id="fig|362787.3.peg.27"/>
<evidence type="ECO:0000256" key="3">
    <source>
        <dbReference type="ARBA" id="ARBA00022801"/>
    </source>
</evidence>
<dbReference type="GO" id="GO:0016787">
    <property type="term" value="F:hydrolase activity"/>
    <property type="evidence" value="ECO:0007669"/>
    <property type="project" value="UniProtKB-KW"/>
</dbReference>